<name>A0A1I3XE55_9PROT</name>
<dbReference type="GO" id="GO:0022857">
    <property type="term" value="F:transmembrane transporter activity"/>
    <property type="evidence" value="ECO:0007669"/>
    <property type="project" value="InterPro"/>
</dbReference>
<dbReference type="SUPFAM" id="SSF103473">
    <property type="entry name" value="MFS general substrate transporter"/>
    <property type="match status" value="1"/>
</dbReference>
<evidence type="ECO:0000256" key="2">
    <source>
        <dbReference type="ARBA" id="ARBA00022989"/>
    </source>
</evidence>
<feature type="compositionally biased region" description="Gly residues" evidence="4">
    <location>
        <begin position="437"/>
        <end position="446"/>
    </location>
</feature>
<dbReference type="EMBL" id="FOSQ01000001">
    <property type="protein sequence ID" value="SFK17784.1"/>
    <property type="molecule type" value="Genomic_DNA"/>
</dbReference>
<dbReference type="PANTHER" id="PTHR23521">
    <property type="entry name" value="TRANSPORTER MFS SUPERFAMILY"/>
    <property type="match status" value="1"/>
</dbReference>
<keyword evidence="2 5" id="KW-1133">Transmembrane helix</keyword>
<feature type="transmembrane region" description="Helical" evidence="5">
    <location>
        <begin position="85"/>
        <end position="103"/>
    </location>
</feature>
<dbReference type="InterPro" id="IPR011701">
    <property type="entry name" value="MFS"/>
</dbReference>
<evidence type="ECO:0000313" key="7">
    <source>
        <dbReference type="EMBL" id="SFK17784.1"/>
    </source>
</evidence>
<dbReference type="PANTHER" id="PTHR23521:SF3">
    <property type="entry name" value="MFS TRANSPORTER"/>
    <property type="match status" value="1"/>
</dbReference>
<feature type="transmembrane region" description="Helical" evidence="5">
    <location>
        <begin position="142"/>
        <end position="163"/>
    </location>
</feature>
<evidence type="ECO:0000256" key="3">
    <source>
        <dbReference type="ARBA" id="ARBA00023136"/>
    </source>
</evidence>
<dbReference type="OrthoDB" id="9810614at2"/>
<dbReference type="GO" id="GO:0005886">
    <property type="term" value="C:plasma membrane"/>
    <property type="evidence" value="ECO:0007669"/>
    <property type="project" value="TreeGrafter"/>
</dbReference>
<dbReference type="STRING" id="1123062.SAMN02745775_101222"/>
<feature type="transmembrane region" description="Helical" evidence="5">
    <location>
        <begin position="367"/>
        <end position="387"/>
    </location>
</feature>
<evidence type="ECO:0000256" key="1">
    <source>
        <dbReference type="ARBA" id="ARBA00022692"/>
    </source>
</evidence>
<reference evidence="7 8" key="1">
    <citation type="submission" date="2016-10" db="EMBL/GenBank/DDBJ databases">
        <authorList>
            <person name="de Groot N.N."/>
        </authorList>
    </citation>
    <scope>NUCLEOTIDE SEQUENCE [LARGE SCALE GENOMIC DNA]</scope>
    <source>
        <strain evidence="7 8">DSM 19981</strain>
    </source>
</reference>
<feature type="transmembrane region" description="Helical" evidence="5">
    <location>
        <begin position="51"/>
        <end position="73"/>
    </location>
</feature>
<dbReference type="Pfam" id="PF07690">
    <property type="entry name" value="MFS_1"/>
    <property type="match status" value="1"/>
</dbReference>
<gene>
    <name evidence="7" type="ORF">SAMN02745775_101222</name>
</gene>
<keyword evidence="1 5" id="KW-0812">Transmembrane</keyword>
<organism evidence="7 8">
    <name type="scientific">Falsiroseomonas stagni DSM 19981</name>
    <dbReference type="NCBI Taxonomy" id="1123062"/>
    <lineage>
        <taxon>Bacteria</taxon>
        <taxon>Pseudomonadati</taxon>
        <taxon>Pseudomonadota</taxon>
        <taxon>Alphaproteobacteria</taxon>
        <taxon>Acetobacterales</taxon>
        <taxon>Roseomonadaceae</taxon>
        <taxon>Falsiroseomonas</taxon>
    </lineage>
</organism>
<feature type="transmembrane region" description="Helical" evidence="5">
    <location>
        <begin position="169"/>
        <end position="193"/>
    </location>
</feature>
<dbReference type="Proteomes" id="UP000199473">
    <property type="component" value="Unassembled WGS sequence"/>
</dbReference>
<dbReference type="RefSeq" id="WP_092954220.1">
    <property type="nucleotide sequence ID" value="NZ_FOSQ01000001.1"/>
</dbReference>
<dbReference type="InterPro" id="IPR036259">
    <property type="entry name" value="MFS_trans_sf"/>
</dbReference>
<sequence>MSVSTATTAPGFATTVSTLAALLLGYASMQMGNTLQGTLLGVRGNIEGFDAAIIGFVGAAFWGGVVVGSLRAGSLIRRVGHTRTFAALAAIASTAALLHLLVMHPIAWIATRALTGFCFAGLFMTVESWLNAEATAVNRGRVLGLYGMAGLVAGIGGQLLLTLVDAGGFTAFCIVAVLISLALVPIAVSGASAPGQAVGEARIDLLRLYRGSPFGVVAAALCGFTTASFFALAPLLLANGGMAGSGIAFVMASATLGGFLMSWPMGRLSDRIDRRIVAVSMAGVAAVVVPLLVNLVPEGSGLPLICVCAAIFGASVMPTYGIVAAHVNDTVSPGDYVSAAGGLLVLQGLGATLGPIIAGAAMSAAGAQGLAFAMAAAQALVLAWGLWRMRQRPAPPQEEKGSFALAPAVPVGTALHPETGGEEAGGQHAMAAAGPSADGGPGRRLP</sequence>
<feature type="transmembrane region" description="Helical" evidence="5">
    <location>
        <begin position="243"/>
        <end position="264"/>
    </location>
</feature>
<evidence type="ECO:0000259" key="6">
    <source>
        <dbReference type="PROSITE" id="PS50850"/>
    </source>
</evidence>
<feature type="transmembrane region" description="Helical" evidence="5">
    <location>
        <begin position="276"/>
        <end position="296"/>
    </location>
</feature>
<feature type="transmembrane region" description="Helical" evidence="5">
    <location>
        <begin position="214"/>
        <end position="237"/>
    </location>
</feature>
<keyword evidence="8" id="KW-1185">Reference proteome</keyword>
<feature type="transmembrane region" description="Helical" evidence="5">
    <location>
        <begin position="336"/>
        <end position="361"/>
    </location>
</feature>
<evidence type="ECO:0000256" key="5">
    <source>
        <dbReference type="SAM" id="Phobius"/>
    </source>
</evidence>
<feature type="transmembrane region" description="Helical" evidence="5">
    <location>
        <begin position="109"/>
        <end position="130"/>
    </location>
</feature>
<proteinExistence type="predicted"/>
<dbReference type="Gene3D" id="1.20.1250.20">
    <property type="entry name" value="MFS general substrate transporter like domains"/>
    <property type="match status" value="2"/>
</dbReference>
<feature type="transmembrane region" description="Helical" evidence="5">
    <location>
        <begin position="302"/>
        <end position="324"/>
    </location>
</feature>
<feature type="region of interest" description="Disordered" evidence="4">
    <location>
        <begin position="412"/>
        <end position="446"/>
    </location>
</feature>
<evidence type="ECO:0000313" key="8">
    <source>
        <dbReference type="Proteomes" id="UP000199473"/>
    </source>
</evidence>
<dbReference type="CDD" id="cd17477">
    <property type="entry name" value="MFS_YcaD_like"/>
    <property type="match status" value="1"/>
</dbReference>
<evidence type="ECO:0000256" key="4">
    <source>
        <dbReference type="SAM" id="MobiDB-lite"/>
    </source>
</evidence>
<dbReference type="InterPro" id="IPR047200">
    <property type="entry name" value="MFS_YcaD-like"/>
</dbReference>
<protein>
    <submittedName>
        <fullName evidence="7">Predicted arabinose efflux permease, MFS family</fullName>
    </submittedName>
</protein>
<dbReference type="InterPro" id="IPR020846">
    <property type="entry name" value="MFS_dom"/>
</dbReference>
<feature type="domain" description="Major facilitator superfamily (MFS) profile" evidence="6">
    <location>
        <begin position="211"/>
        <end position="446"/>
    </location>
</feature>
<keyword evidence="3 5" id="KW-0472">Membrane</keyword>
<dbReference type="AlphaFoldDB" id="A0A1I3XE55"/>
<dbReference type="PROSITE" id="PS50850">
    <property type="entry name" value="MFS"/>
    <property type="match status" value="1"/>
</dbReference>
<accession>A0A1I3XE55</accession>